<sequence>MKKLFLKDLRNTSALYQDLFMAGTHTTSSTIEWAMTQLLHKPETRVKAGSEVEEVLGKGTRVQESDTAKLPYLQAVVKETFRLHPPVPLIIREEAGMNSEICGYTVLKSVQVLVNVWAIGRDPTTWSDPNKFAPERFLGSEIDVKGQDFELIPFGARRRICLGLPLAHRMVHLMLASLLHSFDWKLQGDMKPEEMDISQKFGVSLQKAQPLLAIPIKV</sequence>
<gene>
    <name evidence="3" type="ORF">PVL29_020004</name>
</gene>
<keyword evidence="2" id="KW-0349">Heme</keyword>
<accession>A0AA38Z2F7</accession>
<name>A0AA38Z2F7_VITRO</name>
<dbReference type="PANTHER" id="PTHR47950:SF44">
    <property type="entry name" value="CYTOCHROME P450, FAMILY 76, SUBFAMILY C, POLYPEPTIDE 5-RELATED"/>
    <property type="match status" value="1"/>
</dbReference>
<protein>
    <recommendedName>
        <fullName evidence="5">Cytochrome P450 76AD1-like protein</fullName>
    </recommendedName>
</protein>
<dbReference type="InterPro" id="IPR001128">
    <property type="entry name" value="Cyt_P450"/>
</dbReference>
<dbReference type="Gene3D" id="1.10.630.10">
    <property type="entry name" value="Cytochrome P450"/>
    <property type="match status" value="1"/>
</dbReference>
<dbReference type="FunFam" id="1.10.630.10:FF:000163">
    <property type="entry name" value="Geraniol 8-hydroxylase"/>
    <property type="match status" value="1"/>
</dbReference>
<dbReference type="PANTHER" id="PTHR47950">
    <property type="entry name" value="CYTOCHROME P450, FAMILY 76, SUBFAMILY C, POLYPEPTIDE 5-RELATED"/>
    <property type="match status" value="1"/>
</dbReference>
<comment type="cofactor">
    <cofactor evidence="2">
        <name>heme</name>
        <dbReference type="ChEBI" id="CHEBI:30413"/>
    </cofactor>
</comment>
<dbReference type="SUPFAM" id="SSF48264">
    <property type="entry name" value="Cytochrome P450"/>
    <property type="match status" value="1"/>
</dbReference>
<evidence type="ECO:0008006" key="5">
    <source>
        <dbReference type="Google" id="ProtNLM"/>
    </source>
</evidence>
<dbReference type="Proteomes" id="UP001168098">
    <property type="component" value="Unassembled WGS sequence"/>
</dbReference>
<dbReference type="PRINTS" id="PR00385">
    <property type="entry name" value="P450"/>
</dbReference>
<keyword evidence="2" id="KW-0479">Metal-binding</keyword>
<evidence type="ECO:0000313" key="3">
    <source>
        <dbReference type="EMBL" id="KAJ9680863.1"/>
    </source>
</evidence>
<dbReference type="GO" id="GO:0005506">
    <property type="term" value="F:iron ion binding"/>
    <property type="evidence" value="ECO:0007669"/>
    <property type="project" value="InterPro"/>
</dbReference>
<proteinExistence type="inferred from homology"/>
<dbReference type="AlphaFoldDB" id="A0AA38Z2F7"/>
<feature type="binding site" description="axial binding residue" evidence="2">
    <location>
        <position position="161"/>
    </location>
    <ligand>
        <name>heme</name>
        <dbReference type="ChEBI" id="CHEBI:30413"/>
    </ligand>
    <ligandPart>
        <name>Fe</name>
        <dbReference type="ChEBI" id="CHEBI:18248"/>
    </ligandPart>
</feature>
<dbReference type="PRINTS" id="PR00463">
    <property type="entry name" value="EP450I"/>
</dbReference>
<organism evidence="3 4">
    <name type="scientific">Vitis rotundifolia</name>
    <name type="common">Muscadine grape</name>
    <dbReference type="NCBI Taxonomy" id="103349"/>
    <lineage>
        <taxon>Eukaryota</taxon>
        <taxon>Viridiplantae</taxon>
        <taxon>Streptophyta</taxon>
        <taxon>Embryophyta</taxon>
        <taxon>Tracheophyta</taxon>
        <taxon>Spermatophyta</taxon>
        <taxon>Magnoliopsida</taxon>
        <taxon>eudicotyledons</taxon>
        <taxon>Gunneridae</taxon>
        <taxon>Pentapetalae</taxon>
        <taxon>rosids</taxon>
        <taxon>Vitales</taxon>
        <taxon>Vitaceae</taxon>
        <taxon>Viteae</taxon>
        <taxon>Vitis</taxon>
    </lineage>
</organism>
<dbReference type="EMBL" id="JARBHA010000015">
    <property type="protein sequence ID" value="KAJ9680863.1"/>
    <property type="molecule type" value="Genomic_DNA"/>
</dbReference>
<dbReference type="GO" id="GO:0020037">
    <property type="term" value="F:heme binding"/>
    <property type="evidence" value="ECO:0007669"/>
    <property type="project" value="InterPro"/>
</dbReference>
<dbReference type="Pfam" id="PF00067">
    <property type="entry name" value="p450"/>
    <property type="match status" value="1"/>
</dbReference>
<reference evidence="3 4" key="1">
    <citation type="journal article" date="2023" name="BMC Biotechnol.">
        <title>Vitis rotundifolia cv Carlos genome sequencing.</title>
        <authorList>
            <person name="Huff M."/>
            <person name="Hulse-Kemp A."/>
            <person name="Scheffler B."/>
            <person name="Youngblood R."/>
            <person name="Simpson S."/>
            <person name="Babiker E."/>
            <person name="Staton M."/>
        </authorList>
    </citation>
    <scope>NUCLEOTIDE SEQUENCE [LARGE SCALE GENOMIC DNA]</scope>
    <source>
        <tissue evidence="3">Leaf</tissue>
    </source>
</reference>
<evidence type="ECO:0000256" key="1">
    <source>
        <dbReference type="ARBA" id="ARBA00010617"/>
    </source>
</evidence>
<dbReference type="GO" id="GO:0016705">
    <property type="term" value="F:oxidoreductase activity, acting on paired donors, with incorporation or reduction of molecular oxygen"/>
    <property type="evidence" value="ECO:0007669"/>
    <property type="project" value="InterPro"/>
</dbReference>
<evidence type="ECO:0000313" key="4">
    <source>
        <dbReference type="Proteomes" id="UP001168098"/>
    </source>
</evidence>
<dbReference type="GO" id="GO:0004497">
    <property type="term" value="F:monooxygenase activity"/>
    <property type="evidence" value="ECO:0007669"/>
    <property type="project" value="InterPro"/>
</dbReference>
<evidence type="ECO:0000256" key="2">
    <source>
        <dbReference type="PIRSR" id="PIRSR602401-1"/>
    </source>
</evidence>
<dbReference type="InterPro" id="IPR036396">
    <property type="entry name" value="Cyt_P450_sf"/>
</dbReference>
<comment type="similarity">
    <text evidence="1">Belongs to the cytochrome P450 family.</text>
</comment>
<dbReference type="InterPro" id="IPR002401">
    <property type="entry name" value="Cyt_P450_E_grp-I"/>
</dbReference>
<keyword evidence="2" id="KW-0408">Iron</keyword>
<comment type="caution">
    <text evidence="3">The sequence shown here is derived from an EMBL/GenBank/DDBJ whole genome shotgun (WGS) entry which is preliminary data.</text>
</comment>
<keyword evidence="4" id="KW-1185">Reference proteome</keyword>